<reference evidence="2" key="1">
    <citation type="submission" date="2016-10" db="EMBL/GenBank/DDBJ databases">
        <authorList>
            <person name="Varghese N."/>
            <person name="Submissions S."/>
        </authorList>
    </citation>
    <scope>NUCLEOTIDE SEQUENCE [LARGE SCALE GENOMIC DNA]</scope>
    <source>
        <strain evidence="2">DSM 15718</strain>
    </source>
</reference>
<organism evidence="1 2">
    <name type="scientific">Flavobacterium degerlachei</name>
    <dbReference type="NCBI Taxonomy" id="229203"/>
    <lineage>
        <taxon>Bacteria</taxon>
        <taxon>Pseudomonadati</taxon>
        <taxon>Bacteroidota</taxon>
        <taxon>Flavobacteriia</taxon>
        <taxon>Flavobacteriales</taxon>
        <taxon>Flavobacteriaceae</taxon>
        <taxon>Flavobacterium</taxon>
    </lineage>
</organism>
<dbReference type="RefSeq" id="WP_091435316.1">
    <property type="nucleotide sequence ID" value="NZ_FNMV01000026.1"/>
</dbReference>
<sequence length="61" mass="6956">MKIYEPGTCPYCGFDYKKLKPQMEMIICSKCGQSCADISNANYNFIRVIDGLITKEPKDNK</sequence>
<dbReference type="STRING" id="229203.SAMN05444338_12610"/>
<evidence type="ECO:0000313" key="2">
    <source>
        <dbReference type="Proteomes" id="UP000198569"/>
    </source>
</evidence>
<gene>
    <name evidence="1" type="ORF">SAMN05444338_12610</name>
</gene>
<dbReference type="Proteomes" id="UP000198569">
    <property type="component" value="Unassembled WGS sequence"/>
</dbReference>
<evidence type="ECO:0000313" key="1">
    <source>
        <dbReference type="EMBL" id="SDY05545.1"/>
    </source>
</evidence>
<dbReference type="OrthoDB" id="9806939at2"/>
<dbReference type="EMBL" id="FNMV01000026">
    <property type="protein sequence ID" value="SDY05545.1"/>
    <property type="molecule type" value="Genomic_DNA"/>
</dbReference>
<name>A0A1H3GRF7_9FLAO</name>
<dbReference type="AlphaFoldDB" id="A0A1H3GRF7"/>
<protein>
    <submittedName>
        <fullName evidence="1">Uncharacterized protein</fullName>
    </submittedName>
</protein>
<keyword evidence="2" id="KW-1185">Reference proteome</keyword>
<proteinExistence type="predicted"/>
<accession>A0A1H3GRF7</accession>